<name>A0ABV1IHC5_9ACTN</name>
<dbReference type="PANTHER" id="PTHR34075">
    <property type="entry name" value="BLR3430 PROTEIN"/>
    <property type="match status" value="1"/>
</dbReference>
<protein>
    <submittedName>
        <fullName evidence="2">Zinc ribbon domain-containing protein</fullName>
    </submittedName>
</protein>
<dbReference type="RefSeq" id="WP_349182645.1">
    <property type="nucleotide sequence ID" value="NZ_JBBNGS010000011.1"/>
</dbReference>
<dbReference type="Pfam" id="PF12172">
    <property type="entry name" value="zf-ChsH2"/>
    <property type="match status" value="1"/>
</dbReference>
<accession>A0ABV1IHC5</accession>
<reference evidence="2 3" key="1">
    <citation type="submission" date="2024-04" db="EMBL/GenBank/DDBJ databases">
        <title>Human intestinal bacterial collection.</title>
        <authorList>
            <person name="Pauvert C."/>
            <person name="Hitch T.C.A."/>
            <person name="Clavel T."/>
        </authorList>
    </citation>
    <scope>NUCLEOTIDE SEQUENCE [LARGE SCALE GENOMIC DNA]</scope>
    <source>
        <strain evidence="2 3">CLA-AA-H197</strain>
    </source>
</reference>
<gene>
    <name evidence="2" type="ORF">AAAT05_06785</name>
</gene>
<sequence>MKLEMMEPIVKKFYEGLEQGKFYARKCKECGAVEFPPHLACNACGYHETEWCEVSGHGRLVDFTLPGPQNDKPYLKENGKYAYGAVEIDEGAQYTYVIYGITKKKAPAIRAALMAGEKVGVHAKVIDRPGYKMLTFELD</sequence>
<evidence type="ECO:0000313" key="3">
    <source>
        <dbReference type="Proteomes" id="UP001478817"/>
    </source>
</evidence>
<dbReference type="PANTHER" id="PTHR34075:SF5">
    <property type="entry name" value="BLR3430 PROTEIN"/>
    <property type="match status" value="1"/>
</dbReference>
<proteinExistence type="predicted"/>
<dbReference type="EMBL" id="JBBNGS010000011">
    <property type="protein sequence ID" value="MEQ2638042.1"/>
    <property type="molecule type" value="Genomic_DNA"/>
</dbReference>
<dbReference type="SUPFAM" id="SSF50249">
    <property type="entry name" value="Nucleic acid-binding proteins"/>
    <property type="match status" value="1"/>
</dbReference>
<evidence type="ECO:0000313" key="2">
    <source>
        <dbReference type="EMBL" id="MEQ2638042.1"/>
    </source>
</evidence>
<organism evidence="2 3">
    <name type="scientific">Paratractidigestivibacter faecalis</name>
    <dbReference type="NCBI Taxonomy" id="2292441"/>
    <lineage>
        <taxon>Bacteria</taxon>
        <taxon>Bacillati</taxon>
        <taxon>Actinomycetota</taxon>
        <taxon>Coriobacteriia</taxon>
        <taxon>Coriobacteriales</taxon>
        <taxon>Atopobiaceae</taxon>
        <taxon>Paratractidigestivibacter</taxon>
    </lineage>
</organism>
<dbReference type="Proteomes" id="UP001478817">
    <property type="component" value="Unassembled WGS sequence"/>
</dbReference>
<dbReference type="InterPro" id="IPR052513">
    <property type="entry name" value="Thioester_dehydratase-like"/>
</dbReference>
<dbReference type="Gene3D" id="6.10.30.10">
    <property type="match status" value="1"/>
</dbReference>
<comment type="caution">
    <text evidence="2">The sequence shown here is derived from an EMBL/GenBank/DDBJ whole genome shotgun (WGS) entry which is preliminary data.</text>
</comment>
<dbReference type="InterPro" id="IPR012340">
    <property type="entry name" value="NA-bd_OB-fold"/>
</dbReference>
<evidence type="ECO:0000259" key="1">
    <source>
        <dbReference type="Pfam" id="PF12172"/>
    </source>
</evidence>
<keyword evidence="3" id="KW-1185">Reference proteome</keyword>
<feature type="domain" description="ChsH2 rubredoxin-like zinc ribbon" evidence="1">
    <location>
        <begin position="15"/>
        <end position="45"/>
    </location>
</feature>
<dbReference type="InterPro" id="IPR022002">
    <property type="entry name" value="ChsH2_Znr"/>
</dbReference>